<dbReference type="PRINTS" id="PR00320">
    <property type="entry name" value="GPROTEINBRPT"/>
</dbReference>
<dbReference type="InterPro" id="IPR001680">
    <property type="entry name" value="WD40_rpt"/>
</dbReference>
<dbReference type="SUPFAM" id="SSF50978">
    <property type="entry name" value="WD40 repeat-like"/>
    <property type="match status" value="1"/>
</dbReference>
<proteinExistence type="predicted"/>
<evidence type="ECO:0000256" key="3">
    <source>
        <dbReference type="PROSITE-ProRule" id="PRU00221"/>
    </source>
</evidence>
<dbReference type="SMART" id="SM00320">
    <property type="entry name" value="WD40"/>
    <property type="match status" value="7"/>
</dbReference>
<feature type="repeat" description="WD" evidence="3">
    <location>
        <begin position="202"/>
        <end position="242"/>
    </location>
</feature>
<feature type="repeat" description="WD" evidence="3">
    <location>
        <begin position="113"/>
        <end position="154"/>
    </location>
</feature>
<dbReference type="InterPro" id="IPR036322">
    <property type="entry name" value="WD40_repeat_dom_sf"/>
</dbReference>
<dbReference type="Pfam" id="PF00400">
    <property type="entry name" value="WD40"/>
    <property type="match status" value="6"/>
</dbReference>
<dbReference type="PROSITE" id="PS50082">
    <property type="entry name" value="WD_REPEATS_2"/>
    <property type="match status" value="4"/>
</dbReference>
<dbReference type="CDD" id="cd00200">
    <property type="entry name" value="WD40"/>
    <property type="match status" value="1"/>
</dbReference>
<accession>A0ABR1GEB7</accession>
<dbReference type="PROSITE" id="PS50294">
    <property type="entry name" value="WD_REPEATS_REGION"/>
    <property type="match status" value="3"/>
</dbReference>
<sequence>MAEFANPTPTAARGFDYGSTVGEPRVFDAGGVVYGVALTRDGTRAAAGIGCGDDNACKVWDVTTGALVHTLAGHDRDVTGCAFSGDGSVIVTSSGDKTARVWDAATGAERKVLAGHTHWVTSCAVTRDGTIAATGAWDSTARLWDCGSGAELARLGESIPEEGEKFVTSVSFAADGATVATGHCENKAELWDVATGAKLGVLEGHAARVCGVSFSGGNTVATCGYDHVVRVWDSRTFEAVAVLGEEGEGYAAWVPCCALADDGASVLAGGQFGELTLWDVKTQTITASITAGHKKRVNGVALAANGKTCAAGSGDCTASVRKLP</sequence>
<name>A0ABR1GEB7_AURAN</name>
<dbReference type="InterPro" id="IPR019775">
    <property type="entry name" value="WD40_repeat_CS"/>
</dbReference>
<keyword evidence="2" id="KW-0677">Repeat</keyword>
<dbReference type="Gene3D" id="2.130.10.10">
    <property type="entry name" value="YVTN repeat-like/Quinoprotein amine dehydrogenase"/>
    <property type="match status" value="3"/>
</dbReference>
<dbReference type="PANTHER" id="PTHR19879">
    <property type="entry name" value="TRANSCRIPTION INITIATION FACTOR TFIID"/>
    <property type="match status" value="1"/>
</dbReference>
<evidence type="ECO:0000256" key="2">
    <source>
        <dbReference type="ARBA" id="ARBA00022737"/>
    </source>
</evidence>
<dbReference type="InterPro" id="IPR020472">
    <property type="entry name" value="WD40_PAC1"/>
</dbReference>
<dbReference type="InterPro" id="IPR015943">
    <property type="entry name" value="WD40/YVTN_repeat-like_dom_sf"/>
</dbReference>
<keyword evidence="5" id="KW-1185">Reference proteome</keyword>
<dbReference type="EMBL" id="JBBJCI010000024">
    <property type="protein sequence ID" value="KAK7254450.1"/>
    <property type="molecule type" value="Genomic_DNA"/>
</dbReference>
<feature type="repeat" description="WD" evidence="3">
    <location>
        <begin position="167"/>
        <end position="201"/>
    </location>
</feature>
<dbReference type="PROSITE" id="PS00678">
    <property type="entry name" value="WD_REPEATS_1"/>
    <property type="match status" value="2"/>
</dbReference>
<organism evidence="4 5">
    <name type="scientific">Aureococcus anophagefferens</name>
    <name type="common">Harmful bloom alga</name>
    <dbReference type="NCBI Taxonomy" id="44056"/>
    <lineage>
        <taxon>Eukaryota</taxon>
        <taxon>Sar</taxon>
        <taxon>Stramenopiles</taxon>
        <taxon>Ochrophyta</taxon>
        <taxon>Pelagophyceae</taxon>
        <taxon>Pelagomonadales</taxon>
        <taxon>Pelagomonadaceae</taxon>
        <taxon>Aureococcus</taxon>
    </lineage>
</organism>
<evidence type="ECO:0000313" key="5">
    <source>
        <dbReference type="Proteomes" id="UP001363151"/>
    </source>
</evidence>
<protein>
    <submittedName>
        <fullName evidence="4">WD repeat-containing protein</fullName>
    </submittedName>
</protein>
<dbReference type="PANTHER" id="PTHR19879:SF9">
    <property type="entry name" value="TRANSCRIPTION INITIATION FACTOR TFIID SUBUNIT 5"/>
    <property type="match status" value="1"/>
</dbReference>
<gene>
    <name evidence="4" type="ORF">SO694_00011022</name>
</gene>
<reference evidence="4 5" key="1">
    <citation type="submission" date="2024-03" db="EMBL/GenBank/DDBJ databases">
        <title>Aureococcus anophagefferens CCMP1851 and Kratosvirus quantuckense: Draft genome of a second virus-susceptible host strain in the model system.</title>
        <authorList>
            <person name="Chase E."/>
            <person name="Truchon A.R."/>
            <person name="Schepens W."/>
            <person name="Wilhelm S.W."/>
        </authorList>
    </citation>
    <scope>NUCLEOTIDE SEQUENCE [LARGE SCALE GENOMIC DNA]</scope>
    <source>
        <strain evidence="4 5">CCMP1851</strain>
    </source>
</reference>
<feature type="repeat" description="WD" evidence="3">
    <location>
        <begin position="71"/>
        <end position="112"/>
    </location>
</feature>
<comment type="caution">
    <text evidence="4">The sequence shown here is derived from an EMBL/GenBank/DDBJ whole genome shotgun (WGS) entry which is preliminary data.</text>
</comment>
<evidence type="ECO:0000313" key="4">
    <source>
        <dbReference type="EMBL" id="KAK7254450.1"/>
    </source>
</evidence>
<evidence type="ECO:0000256" key="1">
    <source>
        <dbReference type="ARBA" id="ARBA00022574"/>
    </source>
</evidence>
<keyword evidence="1 3" id="KW-0853">WD repeat</keyword>
<dbReference type="Proteomes" id="UP001363151">
    <property type="component" value="Unassembled WGS sequence"/>
</dbReference>